<evidence type="ECO:0000313" key="1">
    <source>
        <dbReference type="EMBL" id="MCE5165844.1"/>
    </source>
</evidence>
<gene>
    <name evidence="1" type="ORF">HAX54_012584</name>
</gene>
<keyword evidence="2" id="KW-1185">Reference proteome</keyword>
<evidence type="ECO:0000313" key="2">
    <source>
        <dbReference type="Proteomes" id="UP000823775"/>
    </source>
</evidence>
<accession>A0ABS8Y472</accession>
<comment type="caution">
    <text evidence="1">The sequence shown here is derived from an EMBL/GenBank/DDBJ whole genome shotgun (WGS) entry which is preliminary data.</text>
</comment>
<organism evidence="1 2">
    <name type="scientific">Datura stramonium</name>
    <name type="common">Jimsonweed</name>
    <name type="synonym">Common thornapple</name>
    <dbReference type="NCBI Taxonomy" id="4076"/>
    <lineage>
        <taxon>Eukaryota</taxon>
        <taxon>Viridiplantae</taxon>
        <taxon>Streptophyta</taxon>
        <taxon>Embryophyta</taxon>
        <taxon>Tracheophyta</taxon>
        <taxon>Spermatophyta</taxon>
        <taxon>Magnoliopsida</taxon>
        <taxon>eudicotyledons</taxon>
        <taxon>Gunneridae</taxon>
        <taxon>Pentapetalae</taxon>
        <taxon>asterids</taxon>
        <taxon>lamiids</taxon>
        <taxon>Solanales</taxon>
        <taxon>Solanaceae</taxon>
        <taxon>Solanoideae</taxon>
        <taxon>Datureae</taxon>
        <taxon>Datura</taxon>
    </lineage>
</organism>
<dbReference type="EMBL" id="JACEIK010017373">
    <property type="protein sequence ID" value="MCE5165844.1"/>
    <property type="molecule type" value="Genomic_DNA"/>
</dbReference>
<dbReference type="Proteomes" id="UP000823775">
    <property type="component" value="Unassembled WGS sequence"/>
</dbReference>
<sequence length="97" mass="11369">MKKKQAYFRMKSWAKLNVRMVNRTESWKLGKWHQNEQYHEMSTMTQGRNTISLLIEQPPDRGQRCRMQAQYGSICSHPRAILALSGLRISIFGGAHY</sequence>
<reference evidence="1 2" key="1">
    <citation type="journal article" date="2021" name="BMC Genomics">
        <title>Datura genome reveals duplications of psychoactive alkaloid biosynthetic genes and high mutation rate following tissue culture.</title>
        <authorList>
            <person name="Rajewski A."/>
            <person name="Carter-House D."/>
            <person name="Stajich J."/>
            <person name="Litt A."/>
        </authorList>
    </citation>
    <scope>NUCLEOTIDE SEQUENCE [LARGE SCALE GENOMIC DNA]</scope>
    <source>
        <strain evidence="1">AR-01</strain>
    </source>
</reference>
<proteinExistence type="predicted"/>
<protein>
    <submittedName>
        <fullName evidence="1">Uncharacterized protein</fullName>
    </submittedName>
</protein>
<name>A0ABS8Y472_DATST</name>